<protein>
    <recommendedName>
        <fullName evidence="11">Large ribosomal subunit protein bL9</fullName>
    </recommendedName>
</protein>
<evidence type="ECO:0000256" key="8">
    <source>
        <dbReference type="ARBA" id="ARBA00022989"/>
    </source>
</evidence>
<dbReference type="Pfam" id="PF01281">
    <property type="entry name" value="Ribosomal_L9_N"/>
    <property type="match status" value="1"/>
</dbReference>
<dbReference type="Pfam" id="PF24898">
    <property type="entry name" value="GGDEF_GdpP"/>
    <property type="match status" value="1"/>
</dbReference>
<name>A0A1S9M5S5_9MOLU</name>
<proteinExistence type="inferred from homology"/>
<comment type="similarity">
    <text evidence="2 11">Belongs to the bacterial ribosomal protein bL9 family.</text>
</comment>
<sequence>MLTLRKKNLNYKKIFLFIILIGTFLYMTFLDYDNIKLLIHNPNKEIQEVKKIIIKLFFSILGKLVIFFILLSIYMHFQRSLKIKRLQKRLSLWSKLSYYIDKIGEEVFNELTIGIIVINTTNNTIEWINTYANKIFNNPNINTSLNLINKQMAELLNTQDKEKQIVLNIGNKFFDCLYKREFNVFYLFDVTQREKIQILYHQATPALIFLSFDNLENSLKNLDFSEQSQIKVEYLSAISDFFEIYESYLKQLSDDKFLLLLKREQLENMILEKFSILKNIRNISEKYKLNITLSMGIACYNLPFNQLAYYSQSALELAQKRGGDQVVVNIENQKIQYFGATKASLNTNSKIISRVNSEIIKDLIQKHHNCFFMSHKNPDLDAFGSMIAIYKIASSLNNNQDHYIIMDINLMEKNFQNIYEILNQENPNLFKNIIDFQKANKMINKNSLIIIVDNQHLEILDNKELLTLTDNIIIIDHHRSSEKIISNKFAYIDASASSTVEMIMELIFFLNHPVYISPLEATIMYGGMIIDTNYFTSRTSERTLEVASRLINMGAESQKIKLWLRQSYDQILEMNQLLSRMEIYMKKFAIITSDKPIDDRSFLAKVAENSLNVQNIEAAFVIGELSSTHQIGISARSCNDNINVQIVMEQMNGGGHINSAAAQIKNANINDVVLELKTILKNEYQEGNENMKIILLEDLTDKGKKEEIIQVNAGYGNYLIRTKKALLANSQNIEKLKQNKKIQEEKEQQKILLMTKLKEEIEDKPITIQIQIGPNGEMHGKITPKHIIDELYKSHNILLDKPKIILDNEINSLGIYKANIILKDNIIANLTINVKAKKS</sequence>
<evidence type="ECO:0000256" key="2">
    <source>
        <dbReference type="ARBA" id="ARBA00010605"/>
    </source>
</evidence>
<feature type="transmembrane region" description="Helical" evidence="12">
    <location>
        <begin position="52"/>
        <end position="77"/>
    </location>
</feature>
<evidence type="ECO:0000256" key="11">
    <source>
        <dbReference type="HAMAP-Rule" id="MF_00503"/>
    </source>
</evidence>
<keyword evidence="9 12" id="KW-0472">Membrane</keyword>
<feature type="domain" description="GGDEF" evidence="13">
    <location>
        <begin position="203"/>
        <end position="331"/>
    </location>
</feature>
<dbReference type="GO" id="GO:1990904">
    <property type="term" value="C:ribonucleoprotein complex"/>
    <property type="evidence" value="ECO:0007669"/>
    <property type="project" value="UniProtKB-KW"/>
</dbReference>
<keyword evidence="5 11" id="KW-0699">rRNA-binding</keyword>
<evidence type="ECO:0000256" key="6">
    <source>
        <dbReference type="ARBA" id="ARBA00022884"/>
    </source>
</evidence>
<dbReference type="InterPro" id="IPR020069">
    <property type="entry name" value="Ribosomal_bL9_C"/>
</dbReference>
<dbReference type="GO" id="GO:0003735">
    <property type="term" value="F:structural constituent of ribosome"/>
    <property type="evidence" value="ECO:0007669"/>
    <property type="project" value="InterPro"/>
</dbReference>
<dbReference type="Gene3D" id="3.10.430.100">
    <property type="entry name" value="Ribosomal protein L9, C-terminal domain"/>
    <property type="match status" value="1"/>
</dbReference>
<dbReference type="PANTHER" id="PTHR47618">
    <property type="entry name" value="BIFUNCTIONAL OLIGORIBONUCLEASE AND PAP PHOSPHATASE NRNA"/>
    <property type="match status" value="1"/>
</dbReference>
<gene>
    <name evidence="11 14" type="primary">rplI</name>
    <name evidence="15" type="ORF">B2G44_00300</name>
    <name evidence="14" type="ORF">OC712_01215</name>
</gene>
<dbReference type="Pfam" id="PF21370">
    <property type="entry name" value="PAS_GdpP"/>
    <property type="match status" value="1"/>
</dbReference>
<keyword evidence="17" id="KW-1185">Reference proteome</keyword>
<dbReference type="InterPro" id="IPR049553">
    <property type="entry name" value="GdpP-like_PAS"/>
</dbReference>
<evidence type="ECO:0000256" key="12">
    <source>
        <dbReference type="SAM" id="Phobius"/>
    </source>
</evidence>
<dbReference type="PANTHER" id="PTHR47618:SF2">
    <property type="entry name" value="CYCLIC-DI-AMP PHOSPHODIESTERASE GDPP"/>
    <property type="match status" value="1"/>
</dbReference>
<evidence type="ECO:0000313" key="14">
    <source>
        <dbReference type="EMBL" id="MEK0309104.1"/>
    </source>
</evidence>
<dbReference type="Gene3D" id="3.90.1640.10">
    <property type="entry name" value="inorganic pyrophosphatase (n-terminal core)"/>
    <property type="match status" value="1"/>
</dbReference>
<dbReference type="Pfam" id="PF02272">
    <property type="entry name" value="DHHA1"/>
    <property type="match status" value="1"/>
</dbReference>
<keyword evidence="3" id="KW-1003">Cell membrane</keyword>
<dbReference type="Proteomes" id="UP000189722">
    <property type="component" value="Unassembled WGS sequence"/>
</dbReference>
<dbReference type="InterPro" id="IPR020594">
    <property type="entry name" value="Ribosomal_bL9_bac/chp"/>
</dbReference>
<dbReference type="Gene3D" id="3.40.5.10">
    <property type="entry name" value="Ribosomal protein L9, N-terminal domain"/>
    <property type="match status" value="1"/>
</dbReference>
<dbReference type="AlphaFoldDB" id="A0A1S9M5S5"/>
<dbReference type="InterPro" id="IPR038763">
    <property type="entry name" value="DHH_sf"/>
</dbReference>
<evidence type="ECO:0000256" key="1">
    <source>
        <dbReference type="ARBA" id="ARBA00004651"/>
    </source>
</evidence>
<reference evidence="14 17" key="2">
    <citation type="journal article" date="2023" name="Int. J. Syst. Evol. Microbiol.">
        <title>The observation of taxonomic boundaries for the 16SrII and 16SrXXV phytoplasmas using genome-based delimitation.</title>
        <authorList>
            <person name="Rodrigues Jardim B."/>
            <person name="Tran-Nguyen L.T.T."/>
            <person name="Gambley C."/>
            <person name="Al-Sadi A.M."/>
            <person name="Al-Subhi A.M."/>
            <person name="Foissac X."/>
            <person name="Salar P."/>
            <person name="Cai H."/>
            <person name="Yang J.Y."/>
            <person name="Davis R."/>
            <person name="Jones L."/>
            <person name="Rodoni B."/>
            <person name="Constable F.E."/>
        </authorList>
    </citation>
    <scope>NUCLEOTIDE SEQUENCE [LARGE SCALE GENOMIC DNA]</scope>
    <source>
        <strain evidence="14">BAWM-OMN-P75</strain>
    </source>
</reference>
<dbReference type="InterPro" id="IPR000160">
    <property type="entry name" value="GGDEF_dom"/>
</dbReference>
<dbReference type="HAMAP" id="MF_00503">
    <property type="entry name" value="Ribosomal_bL9"/>
    <property type="match status" value="1"/>
</dbReference>
<reference evidence="15 16" key="1">
    <citation type="submission" date="2017-02" db="EMBL/GenBank/DDBJ databases">
        <title>A draft genome of 'Candidatus Phytoplasma aurantifolia' the agent of the witches-broom disease of lime.</title>
        <authorList>
            <person name="Foissac X."/>
            <person name="Carle P."/>
        </authorList>
    </citation>
    <scope>NUCLEOTIDE SEQUENCE [LARGE SCALE GENOMIC DNA]</scope>
    <source>
        <strain evidence="15 16">WBDL</strain>
    </source>
</reference>
<evidence type="ECO:0000313" key="15">
    <source>
        <dbReference type="EMBL" id="OOP60433.1"/>
    </source>
</evidence>
<dbReference type="PROSITE" id="PS50887">
    <property type="entry name" value="GGDEF"/>
    <property type="match status" value="1"/>
</dbReference>
<keyword evidence="8 12" id="KW-1133">Transmembrane helix</keyword>
<dbReference type="Gene3D" id="3.10.310.30">
    <property type="match status" value="1"/>
</dbReference>
<dbReference type="InterPro" id="IPR036935">
    <property type="entry name" value="Ribosomal_bL9_N_sf"/>
</dbReference>
<dbReference type="InterPro" id="IPR036791">
    <property type="entry name" value="Ribosomal_bL9_C_sf"/>
</dbReference>
<dbReference type="SUPFAM" id="SSF64182">
    <property type="entry name" value="DHH phosphoesterases"/>
    <property type="match status" value="1"/>
</dbReference>
<evidence type="ECO:0000313" key="16">
    <source>
        <dbReference type="Proteomes" id="UP000189722"/>
    </source>
</evidence>
<evidence type="ECO:0000256" key="4">
    <source>
        <dbReference type="ARBA" id="ARBA00022692"/>
    </source>
</evidence>
<evidence type="ECO:0000256" key="5">
    <source>
        <dbReference type="ARBA" id="ARBA00022730"/>
    </source>
</evidence>
<dbReference type="GO" id="GO:0005840">
    <property type="term" value="C:ribosome"/>
    <property type="evidence" value="ECO:0007669"/>
    <property type="project" value="UniProtKB-KW"/>
</dbReference>
<evidence type="ECO:0000259" key="13">
    <source>
        <dbReference type="PROSITE" id="PS50887"/>
    </source>
</evidence>
<dbReference type="Gene3D" id="3.30.450.20">
    <property type="entry name" value="PAS domain"/>
    <property type="match status" value="1"/>
</dbReference>
<dbReference type="SMART" id="SM00267">
    <property type="entry name" value="GGDEF"/>
    <property type="match status" value="1"/>
</dbReference>
<keyword evidence="4 12" id="KW-0812">Transmembrane</keyword>
<feature type="transmembrane region" description="Helical" evidence="12">
    <location>
        <begin position="14"/>
        <end position="32"/>
    </location>
</feature>
<comment type="function">
    <text evidence="11">Binds to the 23S rRNA.</text>
</comment>
<dbReference type="STRING" id="180978.B2G44_00300"/>
<evidence type="ECO:0000256" key="3">
    <source>
        <dbReference type="ARBA" id="ARBA00022475"/>
    </source>
</evidence>
<dbReference type="InterPro" id="IPR020070">
    <property type="entry name" value="Ribosomal_bL9_N"/>
</dbReference>
<dbReference type="RefSeq" id="WP_078122875.1">
    <property type="nucleotide sequence ID" value="NZ_JAOSJG010000008.1"/>
</dbReference>
<dbReference type="GO" id="GO:0019843">
    <property type="term" value="F:rRNA binding"/>
    <property type="evidence" value="ECO:0007669"/>
    <property type="project" value="UniProtKB-UniRule"/>
</dbReference>
<dbReference type="SUPFAM" id="SSF55653">
    <property type="entry name" value="Ribosomal protein L9 C-domain"/>
    <property type="match status" value="1"/>
</dbReference>
<dbReference type="InterPro" id="IPR003156">
    <property type="entry name" value="DHHA1_dom"/>
</dbReference>
<dbReference type="InterPro" id="IPR029787">
    <property type="entry name" value="Nucleotide_cyclase"/>
</dbReference>
<evidence type="ECO:0000313" key="17">
    <source>
        <dbReference type="Proteomes" id="UP001383392"/>
    </source>
</evidence>
<dbReference type="GO" id="GO:0006412">
    <property type="term" value="P:translation"/>
    <property type="evidence" value="ECO:0007669"/>
    <property type="project" value="UniProtKB-UniRule"/>
</dbReference>
<dbReference type="SUPFAM" id="SSF55658">
    <property type="entry name" value="L9 N-domain-like"/>
    <property type="match status" value="1"/>
</dbReference>
<dbReference type="Proteomes" id="UP001383392">
    <property type="component" value="Unassembled WGS sequence"/>
</dbReference>
<dbReference type="NCBIfam" id="NF011110">
    <property type="entry name" value="PRK14538.1"/>
    <property type="match status" value="1"/>
</dbReference>
<comment type="caution">
    <text evidence="15">The sequence shown here is derived from an EMBL/GenBank/DDBJ whole genome shotgun (WGS) entry which is preliminary data.</text>
</comment>
<evidence type="ECO:0000256" key="7">
    <source>
        <dbReference type="ARBA" id="ARBA00022980"/>
    </source>
</evidence>
<dbReference type="GO" id="GO:0005886">
    <property type="term" value="C:plasma membrane"/>
    <property type="evidence" value="ECO:0007669"/>
    <property type="project" value="UniProtKB-SubCell"/>
</dbReference>
<dbReference type="EMBL" id="JAOSJG010000008">
    <property type="protein sequence ID" value="MEK0309104.1"/>
    <property type="molecule type" value="Genomic_DNA"/>
</dbReference>
<accession>A0A1S9M5S5</accession>
<dbReference type="InterPro" id="IPR001667">
    <property type="entry name" value="DDH_dom"/>
</dbReference>
<dbReference type="InterPro" id="IPR009027">
    <property type="entry name" value="Ribosomal_bL9/RNase_H1_N"/>
</dbReference>
<comment type="subcellular location">
    <subcellularLocation>
        <location evidence="1">Cell membrane</location>
        <topology evidence="1">Multi-pass membrane protein</topology>
    </subcellularLocation>
</comment>
<dbReference type="Pfam" id="PF01368">
    <property type="entry name" value="DHH"/>
    <property type="match status" value="1"/>
</dbReference>
<evidence type="ECO:0000256" key="9">
    <source>
        <dbReference type="ARBA" id="ARBA00023136"/>
    </source>
</evidence>
<organism evidence="15 16">
    <name type="scientific">Candidatus Phytoplasma citri</name>
    <dbReference type="NCBI Taxonomy" id="180978"/>
    <lineage>
        <taxon>Bacteria</taxon>
        <taxon>Bacillati</taxon>
        <taxon>Mycoplasmatota</taxon>
        <taxon>Mollicutes</taxon>
        <taxon>Acholeplasmatales</taxon>
        <taxon>Acholeplasmataceae</taxon>
        <taxon>Candidatus Phytoplasma</taxon>
        <taxon>16SrII (Peanut WB group)</taxon>
    </lineage>
</organism>
<dbReference type="Pfam" id="PF03948">
    <property type="entry name" value="Ribosomal_L9_C"/>
    <property type="match status" value="1"/>
</dbReference>
<dbReference type="NCBIfam" id="TIGR00158">
    <property type="entry name" value="L9"/>
    <property type="match status" value="1"/>
</dbReference>
<keyword evidence="7 11" id="KW-0689">Ribosomal protein</keyword>
<keyword evidence="10 11" id="KW-0687">Ribonucleoprotein</keyword>
<dbReference type="EMBL" id="MWKN01000003">
    <property type="protein sequence ID" value="OOP60433.1"/>
    <property type="molecule type" value="Genomic_DNA"/>
</dbReference>
<dbReference type="InterPro" id="IPR051319">
    <property type="entry name" value="Oligoribo/pAp-PDE_c-di-AMP_PDE"/>
</dbReference>
<dbReference type="SUPFAM" id="SSF55073">
    <property type="entry name" value="Nucleotide cyclase"/>
    <property type="match status" value="1"/>
</dbReference>
<evidence type="ECO:0000256" key="10">
    <source>
        <dbReference type="ARBA" id="ARBA00023274"/>
    </source>
</evidence>
<keyword evidence="6 11" id="KW-0694">RNA-binding</keyword>